<evidence type="ECO:0000256" key="3">
    <source>
        <dbReference type="ARBA" id="ARBA00022552"/>
    </source>
</evidence>
<feature type="domain" description="RimM N-terminal" evidence="6">
    <location>
        <begin position="10"/>
        <end position="89"/>
    </location>
</feature>
<proteinExistence type="inferred from homology"/>
<dbReference type="RefSeq" id="WP_021949025.1">
    <property type="nucleotide sequence ID" value="NZ_JACJJG010000124.1"/>
</dbReference>
<evidence type="ECO:0000256" key="1">
    <source>
        <dbReference type="ARBA" id="ARBA00022490"/>
    </source>
</evidence>
<dbReference type="Proteomes" id="UP000706891">
    <property type="component" value="Unassembled WGS sequence"/>
</dbReference>
<dbReference type="NCBIfam" id="TIGR02273">
    <property type="entry name" value="16S_RimM"/>
    <property type="match status" value="1"/>
</dbReference>
<keyword evidence="9" id="KW-1185">Reference proteome</keyword>
<evidence type="ECO:0000259" key="6">
    <source>
        <dbReference type="Pfam" id="PF01782"/>
    </source>
</evidence>
<dbReference type="Gene3D" id="2.30.30.240">
    <property type="entry name" value="PRC-barrel domain"/>
    <property type="match status" value="1"/>
</dbReference>
<organism evidence="8 9">
    <name type="scientific">Marseilla massiliensis</name>
    <dbReference type="NCBI Taxonomy" id="1841864"/>
    <lineage>
        <taxon>Bacteria</taxon>
        <taxon>Pseudomonadati</taxon>
        <taxon>Bacteroidota</taxon>
        <taxon>Bacteroidia</taxon>
        <taxon>Bacteroidales</taxon>
        <taxon>Prevotellaceae</taxon>
        <taxon>Marseilla</taxon>
    </lineage>
</organism>
<evidence type="ECO:0000313" key="8">
    <source>
        <dbReference type="EMBL" id="MBM6674761.1"/>
    </source>
</evidence>
<dbReference type="EMBL" id="JACJJG010000124">
    <property type="protein sequence ID" value="MBM6674761.1"/>
    <property type="molecule type" value="Genomic_DNA"/>
</dbReference>
<keyword evidence="2 5" id="KW-0690">Ribosome biogenesis</keyword>
<dbReference type="Pfam" id="PF24986">
    <property type="entry name" value="PRC_RimM"/>
    <property type="match status" value="1"/>
</dbReference>
<dbReference type="GO" id="GO:0042274">
    <property type="term" value="P:ribosomal small subunit biogenesis"/>
    <property type="evidence" value="ECO:0007669"/>
    <property type="project" value="UniProtKB-UniRule"/>
</dbReference>
<dbReference type="SUPFAM" id="SSF50447">
    <property type="entry name" value="Translation proteins"/>
    <property type="match status" value="1"/>
</dbReference>
<comment type="subcellular location">
    <subcellularLocation>
        <location evidence="5">Cytoplasm</location>
    </subcellularLocation>
</comment>
<dbReference type="InterPro" id="IPR009000">
    <property type="entry name" value="Transl_B-barrel_sf"/>
</dbReference>
<sequence>MIRAEEVYRIGRIGKPHGVKGEVSFMFSDDVFDRVDSDYLILSVDGILVPFFFEEYRFKSGETALVKFCDVDDKSQAQELTGCDVFFPKKLSDRGENELTLEELEGFTVVNVDDEDKPIGTIAYVDDATENVLFGVRTPQGTDVLIPVNDDFITEIDGVNREIKVSLPEGLLDLN</sequence>
<evidence type="ECO:0000256" key="2">
    <source>
        <dbReference type="ARBA" id="ARBA00022517"/>
    </source>
</evidence>
<dbReference type="SUPFAM" id="SSF50346">
    <property type="entry name" value="PRC-barrel domain"/>
    <property type="match status" value="1"/>
</dbReference>
<comment type="function">
    <text evidence="5">An accessory protein needed during the final step in the assembly of 30S ribosomal subunit, possibly for assembly of the head region. Essential for efficient processing of 16S rRNA. May be needed both before and after RbfA during the maturation of 16S rRNA. It has affinity for free ribosomal 30S subunits but not for 70S ribosomes.</text>
</comment>
<comment type="subunit">
    <text evidence="5">Binds ribosomal protein uS19.</text>
</comment>
<comment type="domain">
    <text evidence="5">The PRC barrel domain binds ribosomal protein uS19.</text>
</comment>
<dbReference type="Pfam" id="PF01782">
    <property type="entry name" value="RimM"/>
    <property type="match status" value="1"/>
</dbReference>
<keyword evidence="3 5" id="KW-0698">rRNA processing</keyword>
<reference evidence="8" key="2">
    <citation type="journal article" date="2021" name="Sci. Rep.">
        <title>The distribution of antibiotic resistance genes in chicken gut microbiota commensals.</title>
        <authorList>
            <person name="Juricova H."/>
            <person name="Matiasovicova J."/>
            <person name="Kubasova T."/>
            <person name="Cejkova D."/>
            <person name="Rychlik I."/>
        </authorList>
    </citation>
    <scope>NUCLEOTIDE SEQUENCE</scope>
    <source>
        <strain evidence="8">An824</strain>
    </source>
</reference>
<dbReference type="GO" id="GO:0005737">
    <property type="term" value="C:cytoplasm"/>
    <property type="evidence" value="ECO:0007669"/>
    <property type="project" value="UniProtKB-SubCell"/>
</dbReference>
<accession>A0A938WUB6</accession>
<keyword evidence="4 5" id="KW-0143">Chaperone</keyword>
<dbReference type="InterPro" id="IPR036976">
    <property type="entry name" value="RimM_N_sf"/>
</dbReference>
<dbReference type="InterPro" id="IPR002676">
    <property type="entry name" value="RimM_N"/>
</dbReference>
<reference evidence="8" key="1">
    <citation type="submission" date="2020-08" db="EMBL/GenBank/DDBJ databases">
        <authorList>
            <person name="Cejkova D."/>
            <person name="Kubasova T."/>
            <person name="Jahodarova E."/>
            <person name="Rychlik I."/>
        </authorList>
    </citation>
    <scope>NUCLEOTIDE SEQUENCE</scope>
    <source>
        <strain evidence="8">An824</strain>
    </source>
</reference>
<dbReference type="GO" id="GO:0006364">
    <property type="term" value="P:rRNA processing"/>
    <property type="evidence" value="ECO:0007669"/>
    <property type="project" value="UniProtKB-UniRule"/>
</dbReference>
<dbReference type="InterPro" id="IPR011033">
    <property type="entry name" value="PRC_barrel-like_sf"/>
</dbReference>
<comment type="similarity">
    <text evidence="5">Belongs to the RimM family.</text>
</comment>
<dbReference type="GO" id="GO:0005840">
    <property type="term" value="C:ribosome"/>
    <property type="evidence" value="ECO:0007669"/>
    <property type="project" value="InterPro"/>
</dbReference>
<evidence type="ECO:0000256" key="4">
    <source>
        <dbReference type="ARBA" id="ARBA00023186"/>
    </source>
</evidence>
<name>A0A938WUB6_9BACT</name>
<comment type="caution">
    <text evidence="8">The sequence shown here is derived from an EMBL/GenBank/DDBJ whole genome shotgun (WGS) entry which is preliminary data.</text>
</comment>
<feature type="domain" description="Ribosome maturation factor RimM PRC barrel" evidence="7">
    <location>
        <begin position="102"/>
        <end position="171"/>
    </location>
</feature>
<dbReference type="HAMAP" id="MF_00014">
    <property type="entry name" value="Ribosome_mat_RimM"/>
    <property type="match status" value="1"/>
</dbReference>
<dbReference type="InterPro" id="IPR056792">
    <property type="entry name" value="PRC_RimM"/>
</dbReference>
<keyword evidence="1 5" id="KW-0963">Cytoplasm</keyword>
<evidence type="ECO:0000259" key="7">
    <source>
        <dbReference type="Pfam" id="PF24986"/>
    </source>
</evidence>
<dbReference type="AlphaFoldDB" id="A0A938WUB6"/>
<evidence type="ECO:0000256" key="5">
    <source>
        <dbReference type="HAMAP-Rule" id="MF_00014"/>
    </source>
</evidence>
<dbReference type="PANTHER" id="PTHR33692:SF1">
    <property type="entry name" value="RIBOSOME MATURATION FACTOR RIMM"/>
    <property type="match status" value="1"/>
</dbReference>
<dbReference type="Gene3D" id="2.40.30.60">
    <property type="entry name" value="RimM"/>
    <property type="match status" value="1"/>
</dbReference>
<protein>
    <recommendedName>
        <fullName evidence="5">Ribosome maturation factor RimM</fullName>
    </recommendedName>
</protein>
<gene>
    <name evidence="5 8" type="primary">rimM</name>
    <name evidence="8" type="ORF">H6A34_12880</name>
</gene>
<dbReference type="PANTHER" id="PTHR33692">
    <property type="entry name" value="RIBOSOME MATURATION FACTOR RIMM"/>
    <property type="match status" value="1"/>
</dbReference>
<dbReference type="InterPro" id="IPR011961">
    <property type="entry name" value="RimM"/>
</dbReference>
<dbReference type="GO" id="GO:0043022">
    <property type="term" value="F:ribosome binding"/>
    <property type="evidence" value="ECO:0007669"/>
    <property type="project" value="InterPro"/>
</dbReference>
<evidence type="ECO:0000313" key="9">
    <source>
        <dbReference type="Proteomes" id="UP000706891"/>
    </source>
</evidence>